<name>A0A8X8ZFJ1_SALSN</name>
<dbReference type="Gene3D" id="1.10.10.580">
    <property type="entry name" value="Structural maintenance of chromosome 1. Chain E"/>
    <property type="match status" value="1"/>
</dbReference>
<evidence type="ECO:0000259" key="6">
    <source>
        <dbReference type="Pfam" id="PF04825"/>
    </source>
</evidence>
<dbReference type="GO" id="GO:0003682">
    <property type="term" value="F:chromatin binding"/>
    <property type="evidence" value="ECO:0007669"/>
    <property type="project" value="TreeGrafter"/>
</dbReference>
<dbReference type="Pfam" id="PF04824">
    <property type="entry name" value="Rad21_Rec8"/>
    <property type="match status" value="1"/>
</dbReference>
<accession>A0A8X8ZFJ1</accession>
<comment type="subcellular location">
    <subcellularLocation>
        <location evidence="1">Nucleus</location>
    </subcellularLocation>
</comment>
<dbReference type="SUPFAM" id="SSF46785">
    <property type="entry name" value="Winged helix' DNA-binding domain"/>
    <property type="match status" value="1"/>
</dbReference>
<dbReference type="GO" id="GO:0008278">
    <property type="term" value="C:cohesin complex"/>
    <property type="evidence" value="ECO:0007669"/>
    <property type="project" value="InterPro"/>
</dbReference>
<dbReference type="InterPro" id="IPR039781">
    <property type="entry name" value="Rad21/Rec8-like"/>
</dbReference>
<evidence type="ECO:0000313" key="8">
    <source>
        <dbReference type="Proteomes" id="UP000298416"/>
    </source>
</evidence>
<protein>
    <recommendedName>
        <fullName evidence="9">Cohesin complex subunit SCC1</fullName>
    </recommendedName>
</protein>
<dbReference type="GO" id="GO:0007062">
    <property type="term" value="P:sister chromatid cohesion"/>
    <property type="evidence" value="ECO:0007669"/>
    <property type="project" value="InterPro"/>
</dbReference>
<comment type="caution">
    <text evidence="7">The sequence shown here is derived from an EMBL/GenBank/DDBJ whole genome shotgun (WGS) entry which is preliminary data.</text>
</comment>
<proteinExistence type="inferred from homology"/>
<reference evidence="7" key="2">
    <citation type="submission" date="2020-08" db="EMBL/GenBank/DDBJ databases">
        <title>Plant Genome Project.</title>
        <authorList>
            <person name="Zhang R.-G."/>
        </authorList>
    </citation>
    <scope>NUCLEOTIDE SEQUENCE</scope>
    <source>
        <strain evidence="7">Huo1</strain>
        <tissue evidence="7">Leaf</tissue>
    </source>
</reference>
<dbReference type="CDD" id="cd21793">
    <property type="entry name" value="Rad21_Rec8_M_AtSYN1-like"/>
    <property type="match status" value="1"/>
</dbReference>
<evidence type="ECO:0000259" key="5">
    <source>
        <dbReference type="Pfam" id="PF04824"/>
    </source>
</evidence>
<feature type="region of interest" description="Disordered" evidence="4">
    <location>
        <begin position="565"/>
        <end position="595"/>
    </location>
</feature>
<dbReference type="GO" id="GO:0005634">
    <property type="term" value="C:nucleus"/>
    <property type="evidence" value="ECO:0007669"/>
    <property type="project" value="UniProtKB-SubCell"/>
</dbReference>
<dbReference type="Proteomes" id="UP000298416">
    <property type="component" value="Unassembled WGS sequence"/>
</dbReference>
<reference evidence="7" key="1">
    <citation type="submission" date="2018-01" db="EMBL/GenBank/DDBJ databases">
        <authorList>
            <person name="Mao J.F."/>
        </authorList>
    </citation>
    <scope>NUCLEOTIDE SEQUENCE</scope>
    <source>
        <strain evidence="7">Huo1</strain>
        <tissue evidence="7">Leaf</tissue>
    </source>
</reference>
<feature type="region of interest" description="Disordered" evidence="4">
    <location>
        <begin position="192"/>
        <end position="218"/>
    </location>
</feature>
<dbReference type="GO" id="GO:1990414">
    <property type="term" value="P:replication-born double-strand break repair via sister chromatid exchange"/>
    <property type="evidence" value="ECO:0007669"/>
    <property type="project" value="TreeGrafter"/>
</dbReference>
<dbReference type="Pfam" id="PF04825">
    <property type="entry name" value="Rad21_Rec8_N"/>
    <property type="match status" value="1"/>
</dbReference>
<evidence type="ECO:0000256" key="1">
    <source>
        <dbReference type="ARBA" id="ARBA00004123"/>
    </source>
</evidence>
<comment type="similarity">
    <text evidence="2">Belongs to the rad21 family.</text>
</comment>
<feature type="domain" description="Rad21/Rec8-like protein C-terminal eukaryotic" evidence="5">
    <location>
        <begin position="626"/>
        <end position="691"/>
    </location>
</feature>
<evidence type="ECO:0000256" key="3">
    <source>
        <dbReference type="ARBA" id="ARBA00023242"/>
    </source>
</evidence>
<evidence type="ECO:0000256" key="4">
    <source>
        <dbReference type="SAM" id="MobiDB-lite"/>
    </source>
</evidence>
<organism evidence="7">
    <name type="scientific">Salvia splendens</name>
    <name type="common">Scarlet sage</name>
    <dbReference type="NCBI Taxonomy" id="180675"/>
    <lineage>
        <taxon>Eukaryota</taxon>
        <taxon>Viridiplantae</taxon>
        <taxon>Streptophyta</taxon>
        <taxon>Embryophyta</taxon>
        <taxon>Tracheophyta</taxon>
        <taxon>Spermatophyta</taxon>
        <taxon>Magnoliopsida</taxon>
        <taxon>eudicotyledons</taxon>
        <taxon>Gunneridae</taxon>
        <taxon>Pentapetalae</taxon>
        <taxon>asterids</taxon>
        <taxon>lamiids</taxon>
        <taxon>Lamiales</taxon>
        <taxon>Lamiaceae</taxon>
        <taxon>Nepetoideae</taxon>
        <taxon>Mentheae</taxon>
        <taxon>Salviinae</taxon>
        <taxon>Salvia</taxon>
        <taxon>Salvia subgen. Calosphace</taxon>
        <taxon>core Calosphace</taxon>
    </lineage>
</organism>
<keyword evidence="8" id="KW-1185">Reference proteome</keyword>
<dbReference type="EMBL" id="PNBA02000013">
    <property type="protein sequence ID" value="KAG6402793.1"/>
    <property type="molecule type" value="Genomic_DNA"/>
</dbReference>
<feature type="domain" description="Rad21/Rec8-like protein N-terminal" evidence="6">
    <location>
        <begin position="1"/>
        <end position="101"/>
    </location>
</feature>
<dbReference type="InterPro" id="IPR006909">
    <property type="entry name" value="Rad21/Rec8_C_eu"/>
</dbReference>
<dbReference type="InterPro" id="IPR023093">
    <property type="entry name" value="ScpA-like_C"/>
</dbReference>
<sequence length="698" mass="78242">MFYSHTFLARKGPLGTVWCAAHLQHKLRKSHYIKTNVSTTVEKIMNPEVPIALRMSGHLLLGVVRIYSKQVDYFFEDCNEIRITINRVFTTISVNLPSDATQAPFHSVTLPEKFNLDNVELDDYGLDWREDSHLKSHDEIMLTEQIPTGTDPYIVISFDEHDLRTSSSMEETSGSGPTPMEEDDVPRGEFDASAAGFGAPSRSNKLGAFGSRTPQDIPSFPRVEFDASAAGFETPSRNNNLGAFGSRTPQDIRSIEIMRDAQYGFDFNNSPILPDRALPDKFLEDQIIRDNKEMQTPVREEVVLPDARFSSSHNHGEQHSPVHLDSQIPFAHHSPELELQLTPEMEIQPTPPLAKEKVRRKRKQPYDTTTVLSNEHVKNALEDTSDILRERRNCPLTSLSIWKRNNRRRLRKEGLFVEPYVTGSSAELQGIYSEDCAKNHLVSIQETSQETNVEKPSSSRHDNDIEIEVLRNNDRASPEICMPSFSTPVPSPSGRSHFTPEKSNADLLSEHLEMTDRTLPTSDVGASGNLDSGMRTPDAFCDSDMRFDNTVLSDIPELVPSSGDLGFLEQDDDSPAGSQGTPQVGVFPGNQSTPELSALSSRTRAVAQYLKKQSATPISSSLEESSENLTLKKILNDKPRKICARMFYETLVRAEFYTLVLESEVLKNCGLVDVHQEKSYDDIVLKVTPKLSKEQFSV</sequence>
<gene>
    <name evidence="7" type="ORF">SASPL_135006</name>
</gene>
<dbReference type="InterPro" id="IPR036390">
    <property type="entry name" value="WH_DNA-bd_sf"/>
</dbReference>
<dbReference type="InterPro" id="IPR006910">
    <property type="entry name" value="Rad21_Rec8_N"/>
</dbReference>
<dbReference type="PANTHER" id="PTHR12585">
    <property type="entry name" value="SCC1 / RAD21 FAMILY MEMBER"/>
    <property type="match status" value="1"/>
</dbReference>
<keyword evidence="3" id="KW-0539">Nucleus</keyword>
<evidence type="ECO:0000256" key="2">
    <source>
        <dbReference type="ARBA" id="ARBA00009870"/>
    </source>
</evidence>
<evidence type="ECO:0008006" key="9">
    <source>
        <dbReference type="Google" id="ProtNLM"/>
    </source>
</evidence>
<dbReference type="AlphaFoldDB" id="A0A8X8ZFJ1"/>
<evidence type="ECO:0000313" key="7">
    <source>
        <dbReference type="EMBL" id="KAG6402793.1"/>
    </source>
</evidence>
<dbReference type="PANTHER" id="PTHR12585:SF55">
    <property type="entry name" value="SISTER CHROMATID COHESION 1 PROTEIN 3"/>
    <property type="match status" value="1"/>
</dbReference>